<sequence length="140" mass="15906">MRGLNLHRYANEARHRADELLDLLSDEDMEELFSLEQTKRIVDVENIVSAPSQRVLNILAQTPSQDEKWAQKKNRIQFFQEWIAARHWVIRSANALQLAANVADNLGGGYRDAVRGGAQLASEFPAQPTAEDWLYTRMAG</sequence>
<organism evidence="1 2">
    <name type="scientific">Halocynthiibacter styelae</name>
    <dbReference type="NCBI Taxonomy" id="2761955"/>
    <lineage>
        <taxon>Bacteria</taxon>
        <taxon>Pseudomonadati</taxon>
        <taxon>Pseudomonadota</taxon>
        <taxon>Alphaproteobacteria</taxon>
        <taxon>Rhodobacterales</taxon>
        <taxon>Paracoccaceae</taxon>
        <taxon>Halocynthiibacter</taxon>
    </lineage>
</organism>
<dbReference type="RefSeq" id="WP_228850074.1">
    <property type="nucleotide sequence ID" value="NZ_JADCKQ010000019.1"/>
</dbReference>
<comment type="caution">
    <text evidence="1">The sequence shown here is derived from an EMBL/GenBank/DDBJ whole genome shotgun (WGS) entry which is preliminary data.</text>
</comment>
<dbReference type="AlphaFoldDB" id="A0A8J7IFV6"/>
<reference evidence="1" key="1">
    <citation type="submission" date="2020-10" db="EMBL/GenBank/DDBJ databases">
        <title>Paenihalocynthiibacter styelae gen. nov., sp. nov., isolated from stalked sea squirt Styela clava.</title>
        <authorList>
            <person name="Kim Y.-O."/>
            <person name="Yoon J.-H."/>
        </authorList>
    </citation>
    <scope>NUCLEOTIDE SEQUENCE</scope>
    <source>
        <strain evidence="1">MYP1-1</strain>
    </source>
</reference>
<evidence type="ECO:0000313" key="2">
    <source>
        <dbReference type="Proteomes" id="UP000640583"/>
    </source>
</evidence>
<dbReference type="Proteomes" id="UP000640583">
    <property type="component" value="Unassembled WGS sequence"/>
</dbReference>
<dbReference type="EMBL" id="JADCKQ010000019">
    <property type="protein sequence ID" value="MBI1495372.1"/>
    <property type="molecule type" value="Genomic_DNA"/>
</dbReference>
<accession>A0A8J7IFV6</accession>
<proteinExistence type="predicted"/>
<gene>
    <name evidence="1" type="ORF">H1D41_17150</name>
</gene>
<protein>
    <submittedName>
        <fullName evidence="1">Uncharacterized protein</fullName>
    </submittedName>
</protein>
<name>A0A8J7IFV6_9RHOB</name>
<evidence type="ECO:0000313" key="1">
    <source>
        <dbReference type="EMBL" id="MBI1495372.1"/>
    </source>
</evidence>
<keyword evidence="2" id="KW-1185">Reference proteome</keyword>